<comment type="similarity">
    <text evidence="2 6">Belongs to the DP1 family.</text>
</comment>
<accession>A0A8H7PTD6</accession>
<evidence type="ECO:0000256" key="1">
    <source>
        <dbReference type="ARBA" id="ARBA00004141"/>
    </source>
</evidence>
<keyword evidence="5 6" id="KW-0472">Membrane</keyword>
<dbReference type="AlphaFoldDB" id="A0A8H7PTD6"/>
<comment type="caution">
    <text evidence="7">The sequence shown here is derived from an EMBL/GenBank/DDBJ whole genome shotgun (WGS) entry which is preliminary data.</text>
</comment>
<dbReference type="PANTHER" id="PTHR12300">
    <property type="entry name" value="HVA22-LIKE PROTEINS"/>
    <property type="match status" value="1"/>
</dbReference>
<dbReference type="EMBL" id="JAEPQZ010000006">
    <property type="protein sequence ID" value="KAG2179957.1"/>
    <property type="molecule type" value="Genomic_DNA"/>
</dbReference>
<keyword evidence="3 6" id="KW-0812">Transmembrane</keyword>
<dbReference type="Pfam" id="PF03134">
    <property type="entry name" value="TB2_DP1_HVA22"/>
    <property type="match status" value="1"/>
</dbReference>
<keyword evidence="8" id="KW-1185">Reference proteome</keyword>
<evidence type="ECO:0000256" key="6">
    <source>
        <dbReference type="RuleBase" id="RU362006"/>
    </source>
</evidence>
<keyword evidence="4 6" id="KW-1133">Transmembrane helix</keyword>
<dbReference type="OrthoDB" id="10009287at2759"/>
<sequence>MAINLETLQVKAKQQLKDLDVELSKYKFFNDMEAKTKVQKTHIALGGAAILFVMVFFNLAGGLITNTIGWLYPAYASFKAIETPSTADDTQWLTYWTVFGFVQTIEYFVDVVLYWFPFWYTFKVIFFLWLALPQFRGAEFLYTRFLRPVLLKAQPNVDARLRTAGTEASNVINGAKQD</sequence>
<evidence type="ECO:0000313" key="7">
    <source>
        <dbReference type="EMBL" id="KAG2179957.1"/>
    </source>
</evidence>
<reference evidence="7" key="1">
    <citation type="submission" date="2020-12" db="EMBL/GenBank/DDBJ databases">
        <title>Metabolic potential, ecology and presence of endohyphal bacteria is reflected in genomic diversity of Mucoromycotina.</title>
        <authorList>
            <person name="Muszewska A."/>
            <person name="Okrasinska A."/>
            <person name="Steczkiewicz K."/>
            <person name="Drgas O."/>
            <person name="Orlowska M."/>
            <person name="Perlinska-Lenart U."/>
            <person name="Aleksandrzak-Piekarczyk T."/>
            <person name="Szatraj K."/>
            <person name="Zielenkiewicz U."/>
            <person name="Pilsyk S."/>
            <person name="Malc E."/>
            <person name="Mieczkowski P."/>
            <person name="Kruszewska J.S."/>
            <person name="Biernat P."/>
            <person name="Pawlowska J."/>
        </authorList>
    </citation>
    <scope>NUCLEOTIDE SEQUENCE</scope>
    <source>
        <strain evidence="7">WA0000067209</strain>
    </source>
</reference>
<comment type="caution">
    <text evidence="6">Lacks conserved residue(s) required for the propagation of feature annotation.</text>
</comment>
<evidence type="ECO:0000256" key="4">
    <source>
        <dbReference type="ARBA" id="ARBA00022989"/>
    </source>
</evidence>
<feature type="transmembrane region" description="Helical" evidence="6">
    <location>
        <begin position="112"/>
        <end position="132"/>
    </location>
</feature>
<protein>
    <recommendedName>
        <fullName evidence="6">Protein YOP1</fullName>
    </recommendedName>
</protein>
<proteinExistence type="inferred from homology"/>
<evidence type="ECO:0000256" key="5">
    <source>
        <dbReference type="ARBA" id="ARBA00023136"/>
    </source>
</evidence>
<dbReference type="InterPro" id="IPR004345">
    <property type="entry name" value="TB2_DP1_HVA22"/>
</dbReference>
<gene>
    <name evidence="7" type="ORF">INT43_003744</name>
</gene>
<name>A0A8H7PTD6_MORIS</name>
<organism evidence="7 8">
    <name type="scientific">Mortierella isabellina</name>
    <name type="common">Filamentous fungus</name>
    <name type="synonym">Umbelopsis isabellina</name>
    <dbReference type="NCBI Taxonomy" id="91625"/>
    <lineage>
        <taxon>Eukaryota</taxon>
        <taxon>Fungi</taxon>
        <taxon>Fungi incertae sedis</taxon>
        <taxon>Mucoromycota</taxon>
        <taxon>Mucoromycotina</taxon>
        <taxon>Umbelopsidomycetes</taxon>
        <taxon>Umbelopsidales</taxon>
        <taxon>Umbelopsidaceae</taxon>
        <taxon>Umbelopsis</taxon>
    </lineage>
</organism>
<evidence type="ECO:0000256" key="3">
    <source>
        <dbReference type="ARBA" id="ARBA00022692"/>
    </source>
</evidence>
<dbReference type="PANTHER" id="PTHR12300:SF161">
    <property type="entry name" value="RECEPTOR EXPRESSION-ENHANCING PROTEIN"/>
    <property type="match status" value="1"/>
</dbReference>
<comment type="subcellular location">
    <subcellularLocation>
        <location evidence="1 6">Membrane</location>
        <topology evidence="1 6">Multi-pass membrane protein</topology>
    </subcellularLocation>
</comment>
<dbReference type="Proteomes" id="UP000654370">
    <property type="component" value="Unassembled WGS sequence"/>
</dbReference>
<evidence type="ECO:0000256" key="2">
    <source>
        <dbReference type="ARBA" id="ARBA00008573"/>
    </source>
</evidence>
<feature type="transmembrane region" description="Helical" evidence="6">
    <location>
        <begin position="43"/>
        <end position="64"/>
    </location>
</feature>
<dbReference type="GO" id="GO:0016020">
    <property type="term" value="C:membrane"/>
    <property type="evidence" value="ECO:0007669"/>
    <property type="project" value="UniProtKB-SubCell"/>
</dbReference>
<evidence type="ECO:0000313" key="8">
    <source>
        <dbReference type="Proteomes" id="UP000654370"/>
    </source>
</evidence>